<evidence type="ECO:0000313" key="1">
    <source>
        <dbReference type="EMBL" id="OGK43556.1"/>
    </source>
</evidence>
<dbReference type="AlphaFoldDB" id="A0A1F7IJM5"/>
<organism evidence="1 2">
    <name type="scientific">Candidatus Roizmanbacteria bacterium RIFCSPLOWO2_01_FULL_37_16</name>
    <dbReference type="NCBI Taxonomy" id="1802058"/>
    <lineage>
        <taxon>Bacteria</taxon>
        <taxon>Candidatus Roizmaniibacteriota</taxon>
    </lineage>
</organism>
<dbReference type="EMBL" id="MGAI01000047">
    <property type="protein sequence ID" value="OGK43556.1"/>
    <property type="molecule type" value="Genomic_DNA"/>
</dbReference>
<sequence>MLFEVGKFTNSRRLPLFPDHLDSLDQADKLLPNEVIANLTRGDEIRSNKSAGRLVPYAYSPDFISAVAGFCLYRDTIYASEPFKRNIQAYIETFAFSTELYIFSSGPIQTERIALKSRGISRSNVLHDQDIFPPKRKKRVFCHGRSNGFPTPLGIRMFQLIKKNYPDYEVWFGVDFDRSSQVKGQAPFMDPQFRGSCYLSAKLVDKVVLLEPPAEVDTHSKYWQLMYSGQKSLRPDIIIIPNDHLTDKKRQDNSDGTKIIMLEELFDSSFQLFDQFHQGSIKNGRVSLEELSKVWRIIAEDLAS</sequence>
<accession>A0A1F7IJM5</accession>
<reference evidence="1 2" key="1">
    <citation type="journal article" date="2016" name="Nat. Commun.">
        <title>Thousands of microbial genomes shed light on interconnected biogeochemical processes in an aquifer system.</title>
        <authorList>
            <person name="Anantharaman K."/>
            <person name="Brown C.T."/>
            <person name="Hug L.A."/>
            <person name="Sharon I."/>
            <person name="Castelle C.J."/>
            <person name="Probst A.J."/>
            <person name="Thomas B.C."/>
            <person name="Singh A."/>
            <person name="Wilkins M.J."/>
            <person name="Karaoz U."/>
            <person name="Brodie E.L."/>
            <person name="Williams K.H."/>
            <person name="Hubbard S.S."/>
            <person name="Banfield J.F."/>
        </authorList>
    </citation>
    <scope>NUCLEOTIDE SEQUENCE [LARGE SCALE GENOMIC DNA]</scope>
</reference>
<comment type="caution">
    <text evidence="1">The sequence shown here is derived from an EMBL/GenBank/DDBJ whole genome shotgun (WGS) entry which is preliminary data.</text>
</comment>
<protein>
    <submittedName>
        <fullName evidence="1">Uncharacterized protein</fullName>
    </submittedName>
</protein>
<evidence type="ECO:0000313" key="2">
    <source>
        <dbReference type="Proteomes" id="UP000178040"/>
    </source>
</evidence>
<proteinExistence type="predicted"/>
<dbReference type="Proteomes" id="UP000178040">
    <property type="component" value="Unassembled WGS sequence"/>
</dbReference>
<gene>
    <name evidence="1" type="ORF">A3B40_00030</name>
</gene>
<name>A0A1F7IJM5_9BACT</name>